<evidence type="ECO:0000313" key="4">
    <source>
        <dbReference type="Proteomes" id="UP000286045"/>
    </source>
</evidence>
<organism evidence="3 4">
    <name type="scientific">Xylaria grammica</name>
    <dbReference type="NCBI Taxonomy" id="363999"/>
    <lineage>
        <taxon>Eukaryota</taxon>
        <taxon>Fungi</taxon>
        <taxon>Dikarya</taxon>
        <taxon>Ascomycota</taxon>
        <taxon>Pezizomycotina</taxon>
        <taxon>Sordariomycetes</taxon>
        <taxon>Xylariomycetidae</taxon>
        <taxon>Xylariales</taxon>
        <taxon>Xylariaceae</taxon>
        <taxon>Xylaria</taxon>
    </lineage>
</organism>
<name>A0A439D8Y9_9PEZI</name>
<evidence type="ECO:0000313" key="3">
    <source>
        <dbReference type="EMBL" id="RWA10870.1"/>
    </source>
</evidence>
<proteinExistence type="inferred from homology"/>
<dbReference type="PANTHER" id="PTHR34598">
    <property type="entry name" value="BLL6449 PROTEIN"/>
    <property type="match status" value="1"/>
</dbReference>
<protein>
    <recommendedName>
        <fullName evidence="5">CmcJ-like methyltransferase</fullName>
    </recommendedName>
</protein>
<dbReference type="EMBL" id="RYZI01000098">
    <property type="protein sequence ID" value="RWA10870.1"/>
    <property type="molecule type" value="Genomic_DNA"/>
</dbReference>
<dbReference type="AlphaFoldDB" id="A0A439D8Y9"/>
<dbReference type="InterPro" id="IPR044053">
    <property type="entry name" value="AsaB-like"/>
</dbReference>
<dbReference type="GO" id="GO:0016491">
    <property type="term" value="F:oxidoreductase activity"/>
    <property type="evidence" value="ECO:0007669"/>
    <property type="project" value="InterPro"/>
</dbReference>
<evidence type="ECO:0008006" key="5">
    <source>
        <dbReference type="Google" id="ProtNLM"/>
    </source>
</evidence>
<sequence length="303" mass="34797">MVLRSEFPNLPQSYRKLCFLRDLDEYESQKPYYISGPLPNDLADYRSNIQYDLVNGVFISNLRGHEKKLSLEKHGFQIIEVSEAIGSLDVQGQERNEYIEKMADLLKERLHADLVLCYNYKFRSSDANPQDTRKSSSVGTEGSPDAPAEVAHIDHTPAGAQRRGRRHLTAAEGEKYLNDHWRMRIVNIWKPLETVNDYDLLYCDLSTVQSNDLVAVDRVSSEYVGEVYMLKPNDNYDWYWLDHQKPNEVSLFMSYDSALHSTAPYCPHASAKRLNETGPGVPRKSIELRMLVFTPTEPLSNTM</sequence>
<dbReference type="NCBIfam" id="NF041278">
    <property type="entry name" value="CmcJ_NvfI_EfuI"/>
    <property type="match status" value="1"/>
</dbReference>
<evidence type="ECO:0000256" key="2">
    <source>
        <dbReference type="SAM" id="MobiDB-lite"/>
    </source>
</evidence>
<keyword evidence="4" id="KW-1185">Reference proteome</keyword>
<reference evidence="3 4" key="1">
    <citation type="submission" date="2018-12" db="EMBL/GenBank/DDBJ databases">
        <title>Draft genome sequence of Xylaria grammica IHI A82.</title>
        <authorList>
            <person name="Buettner E."/>
            <person name="Kellner H."/>
        </authorList>
    </citation>
    <scope>NUCLEOTIDE SEQUENCE [LARGE SCALE GENOMIC DNA]</scope>
    <source>
        <strain evidence="3 4">IHI A82</strain>
    </source>
</reference>
<gene>
    <name evidence="3" type="ORF">EKO27_g4235</name>
</gene>
<dbReference type="STRING" id="363999.A0A439D8Y9"/>
<accession>A0A439D8Y9</accession>
<feature type="compositionally biased region" description="Polar residues" evidence="2">
    <location>
        <begin position="126"/>
        <end position="140"/>
    </location>
</feature>
<comment type="similarity">
    <text evidence="1">Belongs to the asaB hydroxylase/desaturase family.</text>
</comment>
<dbReference type="PANTHER" id="PTHR34598:SF3">
    <property type="entry name" value="OXIDOREDUCTASE AN1597"/>
    <property type="match status" value="1"/>
</dbReference>
<dbReference type="Proteomes" id="UP000286045">
    <property type="component" value="Unassembled WGS sequence"/>
</dbReference>
<evidence type="ECO:0000256" key="1">
    <source>
        <dbReference type="ARBA" id="ARBA00023604"/>
    </source>
</evidence>
<feature type="region of interest" description="Disordered" evidence="2">
    <location>
        <begin position="126"/>
        <end position="166"/>
    </location>
</feature>
<comment type="caution">
    <text evidence="3">The sequence shown here is derived from an EMBL/GenBank/DDBJ whole genome shotgun (WGS) entry which is preliminary data.</text>
</comment>